<feature type="non-terminal residue" evidence="1">
    <location>
        <position position="1"/>
    </location>
</feature>
<sequence>VVDQYLPESHQFLGHIFISVQWLNWINHFSNCPVQLRARVCQCYINLLVKLSNEPNIRSKYVEKFNTLLVQAENLDWKILDPGVYQHVMDWYIMSCDSNVIFKSDPVDLDFRVL</sequence>
<reference evidence="1 2" key="1">
    <citation type="journal article" date="2021" name="BMC Biol.">
        <title>Horizontally acquired antibacterial genes associated with adaptive radiation of ladybird beetles.</title>
        <authorList>
            <person name="Li H.S."/>
            <person name="Tang X.F."/>
            <person name="Huang Y.H."/>
            <person name="Xu Z.Y."/>
            <person name="Chen M.L."/>
            <person name="Du X.Y."/>
            <person name="Qiu B.Y."/>
            <person name="Chen P.T."/>
            <person name="Zhang W."/>
            <person name="Slipinski A."/>
            <person name="Escalona H.E."/>
            <person name="Waterhouse R.M."/>
            <person name="Zwick A."/>
            <person name="Pang H."/>
        </authorList>
    </citation>
    <scope>NUCLEOTIDE SEQUENCE [LARGE SCALE GENOMIC DNA]</scope>
    <source>
        <strain evidence="1">SYSU2018</strain>
    </source>
</reference>
<evidence type="ECO:0000313" key="1">
    <source>
        <dbReference type="EMBL" id="KAL3265470.1"/>
    </source>
</evidence>
<protein>
    <submittedName>
        <fullName evidence="1">Uncharacterized protein</fullName>
    </submittedName>
</protein>
<proteinExistence type="predicted"/>
<gene>
    <name evidence="1" type="ORF">HHI36_009674</name>
</gene>
<dbReference type="AlphaFoldDB" id="A0ABD2MGJ3"/>
<accession>A0ABD2MGJ3</accession>
<dbReference type="EMBL" id="JABFTP020000001">
    <property type="protein sequence ID" value="KAL3265470.1"/>
    <property type="molecule type" value="Genomic_DNA"/>
</dbReference>
<name>A0ABD2MGJ3_9CUCU</name>
<keyword evidence="2" id="KW-1185">Reference proteome</keyword>
<organism evidence="1 2">
    <name type="scientific">Cryptolaemus montrouzieri</name>
    <dbReference type="NCBI Taxonomy" id="559131"/>
    <lineage>
        <taxon>Eukaryota</taxon>
        <taxon>Metazoa</taxon>
        <taxon>Ecdysozoa</taxon>
        <taxon>Arthropoda</taxon>
        <taxon>Hexapoda</taxon>
        <taxon>Insecta</taxon>
        <taxon>Pterygota</taxon>
        <taxon>Neoptera</taxon>
        <taxon>Endopterygota</taxon>
        <taxon>Coleoptera</taxon>
        <taxon>Polyphaga</taxon>
        <taxon>Cucujiformia</taxon>
        <taxon>Coccinelloidea</taxon>
        <taxon>Coccinellidae</taxon>
        <taxon>Scymninae</taxon>
        <taxon>Scymnini</taxon>
        <taxon>Cryptolaemus</taxon>
    </lineage>
</organism>
<feature type="non-terminal residue" evidence="1">
    <location>
        <position position="114"/>
    </location>
</feature>
<comment type="caution">
    <text evidence="1">The sequence shown here is derived from an EMBL/GenBank/DDBJ whole genome shotgun (WGS) entry which is preliminary data.</text>
</comment>
<evidence type="ECO:0000313" key="2">
    <source>
        <dbReference type="Proteomes" id="UP001516400"/>
    </source>
</evidence>
<dbReference type="Proteomes" id="UP001516400">
    <property type="component" value="Unassembled WGS sequence"/>
</dbReference>